<comment type="caution">
    <text evidence="8">The sequence shown here is derived from an EMBL/GenBank/DDBJ whole genome shotgun (WGS) entry which is preliminary data.</text>
</comment>
<keyword evidence="4" id="KW-0732">Signal</keyword>
<dbReference type="RefSeq" id="WP_173081962.1">
    <property type="nucleotide sequence ID" value="NZ_BLTE01000003.1"/>
</dbReference>
<dbReference type="GO" id="GO:0022857">
    <property type="term" value="F:transmembrane transporter activity"/>
    <property type="evidence" value="ECO:0007669"/>
    <property type="project" value="InterPro"/>
</dbReference>
<comment type="subcellular location">
    <subcellularLocation>
        <location evidence="1">Cell envelope</location>
    </subcellularLocation>
</comment>
<keyword evidence="3" id="KW-0175">Coiled coil</keyword>
<feature type="coiled-coil region" evidence="3">
    <location>
        <begin position="102"/>
        <end position="160"/>
    </location>
</feature>
<evidence type="ECO:0000313" key="9">
    <source>
        <dbReference type="Proteomes" id="UP000494245"/>
    </source>
</evidence>
<keyword evidence="9" id="KW-1185">Reference proteome</keyword>
<dbReference type="GO" id="GO:0005886">
    <property type="term" value="C:plasma membrane"/>
    <property type="evidence" value="ECO:0007669"/>
    <property type="project" value="TreeGrafter"/>
</dbReference>
<evidence type="ECO:0000259" key="7">
    <source>
        <dbReference type="Pfam" id="PF25967"/>
    </source>
</evidence>
<reference evidence="8 9" key="1">
    <citation type="submission" date="2020-04" db="EMBL/GenBank/DDBJ databases">
        <authorList>
            <consortium name="Desulfovibrio sp. FSS-1 genome sequencing consortium"/>
            <person name="Shimoshige H."/>
            <person name="Kobayashi H."/>
            <person name="Maekawa T."/>
        </authorList>
    </citation>
    <scope>NUCLEOTIDE SEQUENCE [LARGE SCALE GENOMIC DNA]</scope>
    <source>
        <strain evidence="8 9">SIID29052-01</strain>
    </source>
</reference>
<evidence type="ECO:0000256" key="3">
    <source>
        <dbReference type="SAM" id="Coils"/>
    </source>
</evidence>
<evidence type="ECO:0000313" key="8">
    <source>
        <dbReference type="EMBL" id="GFK93190.1"/>
    </source>
</evidence>
<dbReference type="Pfam" id="PF25917">
    <property type="entry name" value="BSH_RND"/>
    <property type="match status" value="1"/>
</dbReference>
<dbReference type="SUPFAM" id="SSF111369">
    <property type="entry name" value="HlyD-like secretion proteins"/>
    <property type="match status" value="1"/>
</dbReference>
<dbReference type="InterPro" id="IPR058626">
    <property type="entry name" value="MdtA-like_b-barrel"/>
</dbReference>
<feature type="domain" description="Multidrug resistance protein MdtA-like barrel-sandwich hybrid" evidence="5">
    <location>
        <begin position="62"/>
        <end position="201"/>
    </location>
</feature>
<feature type="chain" id="PRO_5029006836" evidence="4">
    <location>
        <begin position="22"/>
        <end position="374"/>
    </location>
</feature>
<protein>
    <submittedName>
        <fullName evidence="8">Efflux pump periplasmic linker BepF</fullName>
    </submittedName>
</protein>
<accession>A0A6V8LQD9</accession>
<dbReference type="Proteomes" id="UP000494245">
    <property type="component" value="Unassembled WGS sequence"/>
</dbReference>
<feature type="domain" description="Multidrug resistance protein MdtA-like beta-barrel" evidence="6">
    <location>
        <begin position="209"/>
        <end position="292"/>
    </location>
</feature>
<evidence type="ECO:0000256" key="4">
    <source>
        <dbReference type="SAM" id="SignalP"/>
    </source>
</evidence>
<proteinExistence type="inferred from homology"/>
<dbReference type="AlphaFoldDB" id="A0A6V8LQD9"/>
<dbReference type="InterPro" id="IPR006143">
    <property type="entry name" value="RND_pump_MFP"/>
</dbReference>
<reference evidence="8 9" key="2">
    <citation type="submission" date="2020-05" db="EMBL/GenBank/DDBJ databases">
        <title>Draft genome sequence of Desulfovibrio sp. strainFSS-1.</title>
        <authorList>
            <person name="Shimoshige H."/>
            <person name="Kobayashi H."/>
            <person name="Maekawa T."/>
        </authorList>
    </citation>
    <scope>NUCLEOTIDE SEQUENCE [LARGE SCALE GENOMIC DNA]</scope>
    <source>
        <strain evidence="8 9">SIID29052-01</strain>
    </source>
</reference>
<evidence type="ECO:0000259" key="5">
    <source>
        <dbReference type="Pfam" id="PF25917"/>
    </source>
</evidence>
<name>A0A6V8LQD9_9BACT</name>
<organism evidence="8 9">
    <name type="scientific">Fundidesulfovibrio magnetotacticus</name>
    <dbReference type="NCBI Taxonomy" id="2730080"/>
    <lineage>
        <taxon>Bacteria</taxon>
        <taxon>Pseudomonadati</taxon>
        <taxon>Thermodesulfobacteriota</taxon>
        <taxon>Desulfovibrionia</taxon>
        <taxon>Desulfovibrionales</taxon>
        <taxon>Desulfovibrionaceae</taxon>
        <taxon>Fundidesulfovibrio</taxon>
    </lineage>
</organism>
<evidence type="ECO:0000256" key="2">
    <source>
        <dbReference type="ARBA" id="ARBA00009477"/>
    </source>
</evidence>
<dbReference type="Gene3D" id="2.40.30.170">
    <property type="match status" value="1"/>
</dbReference>
<comment type="similarity">
    <text evidence="2">Belongs to the membrane fusion protein (MFP) (TC 8.A.1) family.</text>
</comment>
<dbReference type="NCBIfam" id="TIGR01730">
    <property type="entry name" value="RND_mfp"/>
    <property type="match status" value="1"/>
</dbReference>
<dbReference type="Pfam" id="PF25944">
    <property type="entry name" value="Beta-barrel_RND"/>
    <property type="match status" value="1"/>
</dbReference>
<dbReference type="GO" id="GO:0046677">
    <property type="term" value="P:response to antibiotic"/>
    <property type="evidence" value="ECO:0007669"/>
    <property type="project" value="TreeGrafter"/>
</dbReference>
<dbReference type="Gene3D" id="2.40.50.100">
    <property type="match status" value="1"/>
</dbReference>
<evidence type="ECO:0000259" key="6">
    <source>
        <dbReference type="Pfam" id="PF25944"/>
    </source>
</evidence>
<dbReference type="PROSITE" id="PS51257">
    <property type="entry name" value="PROKAR_LIPOPROTEIN"/>
    <property type="match status" value="1"/>
</dbReference>
<dbReference type="Pfam" id="PF25967">
    <property type="entry name" value="RND-MFP_C"/>
    <property type="match status" value="1"/>
</dbReference>
<dbReference type="EMBL" id="BLTE01000003">
    <property type="protein sequence ID" value="GFK93190.1"/>
    <property type="molecule type" value="Genomic_DNA"/>
</dbReference>
<feature type="domain" description="Multidrug resistance protein MdtA-like C-terminal permuted SH3" evidence="7">
    <location>
        <begin position="299"/>
        <end position="359"/>
    </location>
</feature>
<sequence>MRQIATPLAALLAALTLAALAACDGRNAYVPPPPPEVTVAKPVRQRVVDYLEFTGNTQAVQTVNLTARVEGFLQQIKFADGQDVKKGQLLFVIEPAPYQAKVERAQADVDSAKARLTQAVTELARAKKLFAERAGPDTEVVKWQREHDSAKADLESAKASLDIARINLGYTQVTAPFDGRVSRRMVDAGNLVGSGGQATVLATVIKEDPIYAYFSMSERDLLRIQKYHTPKDVPDERVTIEMGLSDQTGYPIRGHLDYYDLGVDPQTGTLLLRAIYPNPERKLFAGLFVRLRAPLESRDALTVPEGAVGVDQVGHYVLVVGEKNVVRQQPVTVGQAVNGLRVIDKGLEGGESVIVTGLQMARPGAPVNPSEAKK</sequence>
<dbReference type="PANTHER" id="PTHR30158">
    <property type="entry name" value="ACRA/E-RELATED COMPONENT OF DRUG EFFLUX TRANSPORTER"/>
    <property type="match status" value="1"/>
</dbReference>
<dbReference type="GO" id="GO:0030313">
    <property type="term" value="C:cell envelope"/>
    <property type="evidence" value="ECO:0007669"/>
    <property type="project" value="UniProtKB-SubCell"/>
</dbReference>
<dbReference type="InterPro" id="IPR058625">
    <property type="entry name" value="MdtA-like_BSH"/>
</dbReference>
<dbReference type="Gene3D" id="2.40.420.20">
    <property type="match status" value="1"/>
</dbReference>
<dbReference type="Gene3D" id="1.10.287.470">
    <property type="entry name" value="Helix hairpin bin"/>
    <property type="match status" value="1"/>
</dbReference>
<feature type="signal peptide" evidence="4">
    <location>
        <begin position="1"/>
        <end position="21"/>
    </location>
</feature>
<gene>
    <name evidence="8" type="primary">bepF_1</name>
    <name evidence="8" type="ORF">NNJEOMEG_01021</name>
</gene>
<dbReference type="PANTHER" id="PTHR30158:SF24">
    <property type="entry name" value="HLYD FAMILY SECRETION PROTEIN"/>
    <property type="match status" value="1"/>
</dbReference>
<dbReference type="InterPro" id="IPR058627">
    <property type="entry name" value="MdtA-like_C"/>
</dbReference>
<evidence type="ECO:0000256" key="1">
    <source>
        <dbReference type="ARBA" id="ARBA00004196"/>
    </source>
</evidence>